<dbReference type="Proteomes" id="UP000701801">
    <property type="component" value="Unassembled WGS sequence"/>
</dbReference>
<evidence type="ECO:0008006" key="6">
    <source>
        <dbReference type="Google" id="ProtNLM"/>
    </source>
</evidence>
<keyword evidence="1" id="KW-0677">Repeat</keyword>
<dbReference type="Gene3D" id="1.25.40.20">
    <property type="entry name" value="Ankyrin repeat-containing domain"/>
    <property type="match status" value="5"/>
</dbReference>
<evidence type="ECO:0000256" key="2">
    <source>
        <dbReference type="ARBA" id="ARBA00023043"/>
    </source>
</evidence>
<dbReference type="SUPFAM" id="SSF48403">
    <property type="entry name" value="Ankyrin repeat"/>
    <property type="match status" value="1"/>
</dbReference>
<sequence>MNDQTALHLATFNNHLTVVQILLANGADLEAKDTYGRTALHIASRTGYQTIVQLLLENGADLEAKNTSAGTVLHEASRAGHLTIVQLLLENGADVHATCNQGRTALFYVEDDAKDEIGRTPLHLAARRGALGNGFKIISLLLDQGADLHAIDSIGRTAGYYTDDEASMKLMVSRGLRIEHVDECGNTVLHCLSSRLDTESIGVIRFLLEEGTDIHARNTEGRTALYYADTGVALQLLLKRGAQVQVSDNAGDTPLHVAASRTWWGFSEDKEIIEVTNLLLEAGANISTRNDLKQTALYNVRNKAKLQLLVRHGADVKDWKHYRDGLVIEEFPFDFL</sequence>
<dbReference type="SMART" id="SM00248">
    <property type="entry name" value="ANK"/>
    <property type="match status" value="6"/>
</dbReference>
<dbReference type="EMBL" id="CAJVRM010000365">
    <property type="protein sequence ID" value="CAG8980198.1"/>
    <property type="molecule type" value="Genomic_DNA"/>
</dbReference>
<dbReference type="OrthoDB" id="341259at2759"/>
<name>A0A9N9LT21_9HELO</name>
<dbReference type="PRINTS" id="PR01415">
    <property type="entry name" value="ANKYRIN"/>
</dbReference>
<proteinExistence type="predicted"/>
<gene>
    <name evidence="4" type="ORF">HYALB_00012391</name>
</gene>
<dbReference type="InterPro" id="IPR002110">
    <property type="entry name" value="Ankyrin_rpt"/>
</dbReference>
<feature type="repeat" description="ANK" evidence="3">
    <location>
        <begin position="68"/>
        <end position="100"/>
    </location>
</feature>
<dbReference type="PROSITE" id="PS50088">
    <property type="entry name" value="ANK_REPEAT"/>
    <property type="match status" value="6"/>
</dbReference>
<feature type="repeat" description="ANK" evidence="3">
    <location>
        <begin position="117"/>
        <end position="153"/>
    </location>
</feature>
<evidence type="ECO:0000313" key="4">
    <source>
        <dbReference type="EMBL" id="CAG8980198.1"/>
    </source>
</evidence>
<dbReference type="PROSITE" id="PS50297">
    <property type="entry name" value="ANK_REP_REGION"/>
    <property type="match status" value="4"/>
</dbReference>
<comment type="caution">
    <text evidence="4">The sequence shown here is derived from an EMBL/GenBank/DDBJ whole genome shotgun (WGS) entry which is preliminary data.</text>
</comment>
<dbReference type="InterPro" id="IPR036770">
    <property type="entry name" value="Ankyrin_rpt-contain_sf"/>
</dbReference>
<organism evidence="4 5">
    <name type="scientific">Hymenoscyphus albidus</name>
    <dbReference type="NCBI Taxonomy" id="595503"/>
    <lineage>
        <taxon>Eukaryota</taxon>
        <taxon>Fungi</taxon>
        <taxon>Dikarya</taxon>
        <taxon>Ascomycota</taxon>
        <taxon>Pezizomycotina</taxon>
        <taxon>Leotiomycetes</taxon>
        <taxon>Helotiales</taxon>
        <taxon>Helotiaceae</taxon>
        <taxon>Hymenoscyphus</taxon>
    </lineage>
</organism>
<feature type="repeat" description="ANK" evidence="3">
    <location>
        <begin position="250"/>
        <end position="291"/>
    </location>
</feature>
<feature type="repeat" description="ANK" evidence="3">
    <location>
        <begin position="2"/>
        <end position="34"/>
    </location>
</feature>
<reference evidence="4" key="1">
    <citation type="submission" date="2021-07" db="EMBL/GenBank/DDBJ databases">
        <authorList>
            <person name="Durling M."/>
        </authorList>
    </citation>
    <scope>NUCLEOTIDE SEQUENCE</scope>
</reference>
<dbReference type="Pfam" id="PF12796">
    <property type="entry name" value="Ank_2"/>
    <property type="match status" value="3"/>
</dbReference>
<keyword evidence="5" id="KW-1185">Reference proteome</keyword>
<accession>A0A9N9LT21</accession>
<dbReference type="PANTHER" id="PTHR24178">
    <property type="entry name" value="MOLTING PROTEIN MLT-4"/>
    <property type="match status" value="1"/>
</dbReference>
<feature type="repeat" description="ANK" evidence="3">
    <location>
        <begin position="184"/>
        <end position="219"/>
    </location>
</feature>
<keyword evidence="2 3" id="KW-0040">ANK repeat</keyword>
<evidence type="ECO:0000256" key="1">
    <source>
        <dbReference type="ARBA" id="ARBA00022737"/>
    </source>
</evidence>
<evidence type="ECO:0000313" key="5">
    <source>
        <dbReference type="Proteomes" id="UP000701801"/>
    </source>
</evidence>
<dbReference type="AlphaFoldDB" id="A0A9N9LT21"/>
<protein>
    <recommendedName>
        <fullName evidence="6">Ankyrin</fullName>
    </recommendedName>
</protein>
<evidence type="ECO:0000256" key="3">
    <source>
        <dbReference type="PROSITE-ProRule" id="PRU00023"/>
    </source>
</evidence>
<feature type="repeat" description="ANK" evidence="3">
    <location>
        <begin position="35"/>
        <end position="67"/>
    </location>
</feature>